<dbReference type="PANTHER" id="PTHR43818:SF5">
    <property type="entry name" value="OXIDOREDUCTASE FAMILY PROTEIN"/>
    <property type="match status" value="1"/>
</dbReference>
<dbReference type="Pfam" id="PF19051">
    <property type="entry name" value="GFO_IDH_MocA_C2"/>
    <property type="match status" value="1"/>
</dbReference>
<dbReference type="InterPro" id="IPR006311">
    <property type="entry name" value="TAT_signal"/>
</dbReference>
<feature type="domain" description="Gfo/Idh/MocA-like oxidoreductase bacterial type C-terminal" evidence="3">
    <location>
        <begin position="215"/>
        <end position="430"/>
    </location>
</feature>
<dbReference type="SUPFAM" id="SSF55347">
    <property type="entry name" value="Glyceraldehyde-3-phosphate dehydrogenase-like, C-terminal domain"/>
    <property type="match status" value="1"/>
</dbReference>
<evidence type="ECO:0000259" key="3">
    <source>
        <dbReference type="Pfam" id="PF19051"/>
    </source>
</evidence>
<proteinExistence type="predicted"/>
<dbReference type="SUPFAM" id="SSF51735">
    <property type="entry name" value="NAD(P)-binding Rossmann-fold domains"/>
    <property type="match status" value="1"/>
</dbReference>
<evidence type="ECO:0000313" key="4">
    <source>
        <dbReference type="EMBL" id="MFC3879943.1"/>
    </source>
</evidence>
<dbReference type="Pfam" id="PF01408">
    <property type="entry name" value="GFO_IDH_MocA"/>
    <property type="match status" value="1"/>
</dbReference>
<keyword evidence="1" id="KW-0732">Signal</keyword>
<dbReference type="Proteomes" id="UP001595805">
    <property type="component" value="Unassembled WGS sequence"/>
</dbReference>
<dbReference type="EMBL" id="JBHRZS010000006">
    <property type="protein sequence ID" value="MFC3879943.1"/>
    <property type="molecule type" value="Genomic_DNA"/>
</dbReference>
<dbReference type="RefSeq" id="WP_377904845.1">
    <property type="nucleotide sequence ID" value="NZ_JBHRZS010000006.1"/>
</dbReference>
<feature type="chain" id="PRO_5045297898" evidence="1">
    <location>
        <begin position="32"/>
        <end position="434"/>
    </location>
</feature>
<sequence>MSKSNFSRRKFLSTSLLTTAGLGALPTLSFASSNNTPSLAGEKVRLGFIGLGRQAMGLLNNFMRNPAVEVIAGADVYEVKRERFALRTQELYKARGSAAPKISLSHDYRELLDNPEVDAVVIASPDHWHGLMAIHACEAGKDIYLEKPLTFTVKEGQMLVHAVRSNNIVLAVGSMQRSAPNFQHAVRMVQKGYLGKIKTVYANVGPDPFPKAVDYEAQTVPAGLDWKAWVGPRPNMPYMPDLNPPISLDPVENEKAWGAWRWYKNTGGGLMTDWGAHMFDIAQWGIGMDRSGPVQIIPDQGDQPLKYTYSNGIEMLVAPFDDRRQGVKFIGEKGWITVSRGAYDSSVDACKREFTREEFGFGAHHVDFIDSVIMRKEPMVPVEIGHSTCTVCTIGNIAHELGRSLIWDPKAETFAGDWEASTMLHYNYENGYKI</sequence>
<dbReference type="Gene3D" id="3.30.360.10">
    <property type="entry name" value="Dihydrodipicolinate Reductase, domain 2"/>
    <property type="match status" value="1"/>
</dbReference>
<dbReference type="InterPro" id="IPR043906">
    <property type="entry name" value="Gfo/Idh/MocA_OxRdtase_bact_C"/>
</dbReference>
<reference evidence="5" key="1">
    <citation type="journal article" date="2019" name="Int. J. Syst. Evol. Microbiol.">
        <title>The Global Catalogue of Microorganisms (GCM) 10K type strain sequencing project: providing services to taxonomists for standard genome sequencing and annotation.</title>
        <authorList>
            <consortium name="The Broad Institute Genomics Platform"/>
            <consortium name="The Broad Institute Genome Sequencing Center for Infectious Disease"/>
            <person name="Wu L."/>
            <person name="Ma J."/>
        </authorList>
    </citation>
    <scope>NUCLEOTIDE SEQUENCE [LARGE SCALE GENOMIC DNA]</scope>
    <source>
        <strain evidence="5">CCUG 60523</strain>
    </source>
</reference>
<protein>
    <submittedName>
        <fullName evidence="4">Gfo/Idh/MocA family protein</fullName>
    </submittedName>
</protein>
<evidence type="ECO:0000256" key="1">
    <source>
        <dbReference type="SAM" id="SignalP"/>
    </source>
</evidence>
<dbReference type="PROSITE" id="PS51318">
    <property type="entry name" value="TAT"/>
    <property type="match status" value="1"/>
</dbReference>
<accession>A0ABV8APK7</accession>
<name>A0ABV8APK7_9BACT</name>
<dbReference type="InterPro" id="IPR050463">
    <property type="entry name" value="Gfo/Idh/MocA_oxidrdct_glycsds"/>
</dbReference>
<comment type="caution">
    <text evidence="4">The sequence shown here is derived from an EMBL/GenBank/DDBJ whole genome shotgun (WGS) entry which is preliminary data.</text>
</comment>
<keyword evidence="5" id="KW-1185">Reference proteome</keyword>
<dbReference type="InterPro" id="IPR036291">
    <property type="entry name" value="NAD(P)-bd_dom_sf"/>
</dbReference>
<organism evidence="4 5">
    <name type="scientific">Algoriphagus namhaensis</name>
    <dbReference type="NCBI Taxonomy" id="915353"/>
    <lineage>
        <taxon>Bacteria</taxon>
        <taxon>Pseudomonadati</taxon>
        <taxon>Bacteroidota</taxon>
        <taxon>Cytophagia</taxon>
        <taxon>Cytophagales</taxon>
        <taxon>Cyclobacteriaceae</taxon>
        <taxon>Algoriphagus</taxon>
    </lineage>
</organism>
<dbReference type="InterPro" id="IPR000683">
    <property type="entry name" value="Gfo/Idh/MocA-like_OxRdtase_N"/>
</dbReference>
<feature type="signal peptide" evidence="1">
    <location>
        <begin position="1"/>
        <end position="31"/>
    </location>
</feature>
<evidence type="ECO:0000259" key="2">
    <source>
        <dbReference type="Pfam" id="PF01408"/>
    </source>
</evidence>
<dbReference type="Gene3D" id="3.40.50.720">
    <property type="entry name" value="NAD(P)-binding Rossmann-like Domain"/>
    <property type="match status" value="1"/>
</dbReference>
<dbReference type="PANTHER" id="PTHR43818">
    <property type="entry name" value="BCDNA.GH03377"/>
    <property type="match status" value="1"/>
</dbReference>
<evidence type="ECO:0000313" key="5">
    <source>
        <dbReference type="Proteomes" id="UP001595805"/>
    </source>
</evidence>
<feature type="domain" description="Gfo/Idh/MocA-like oxidoreductase N-terminal" evidence="2">
    <location>
        <begin position="45"/>
        <end position="173"/>
    </location>
</feature>
<gene>
    <name evidence="4" type="ORF">ACFOSV_07135</name>
</gene>